<organism evidence="1">
    <name type="scientific">uncultured marine virus</name>
    <dbReference type="NCBI Taxonomy" id="186617"/>
    <lineage>
        <taxon>Viruses</taxon>
        <taxon>environmental samples</taxon>
    </lineage>
</organism>
<reference evidence="1" key="1">
    <citation type="journal article" date="2015" name="Front. Microbiol.">
        <title>Combining genomic sequencing methods to explore viral diversity and reveal potential virus-host interactions.</title>
        <authorList>
            <person name="Chow C.E."/>
            <person name="Winget D.M."/>
            <person name="White R.A.III."/>
            <person name="Hallam S.J."/>
            <person name="Suttle C.A."/>
        </authorList>
    </citation>
    <scope>NUCLEOTIDE SEQUENCE</scope>
    <source>
        <strain evidence="1">Anoxic3_8</strain>
    </source>
</reference>
<reference evidence="1" key="2">
    <citation type="submission" date="2015-03" db="EMBL/GenBank/DDBJ databases">
        <authorList>
            <person name="Chow C.-E.T."/>
            <person name="Winget D.M."/>
            <person name="White R.A.III."/>
            <person name="Hallam S.J."/>
            <person name="Suttle C.A."/>
        </authorList>
    </citation>
    <scope>NUCLEOTIDE SEQUENCE</scope>
    <source>
        <strain evidence="1">Anoxic3_8</strain>
    </source>
</reference>
<evidence type="ECO:0000313" key="1">
    <source>
        <dbReference type="EMBL" id="AKH46443.1"/>
    </source>
</evidence>
<accession>A0A0F7L4L9</accession>
<name>A0A0F7L4L9_9VIRU</name>
<proteinExistence type="predicted"/>
<dbReference type="EMBL" id="KR029583">
    <property type="protein sequence ID" value="AKH46443.1"/>
    <property type="molecule type" value="Genomic_DNA"/>
</dbReference>
<protein>
    <submittedName>
        <fullName evidence="1">DNA polymerase</fullName>
    </submittedName>
</protein>
<sequence>MEIYTQQIKWLQDLNQEIRQRLSSMLSCTELETGRLEKLSEEQVRMVNDLRKTSSLIRQHLKIYEKELQSCLRKAQSKD</sequence>